<reference evidence="2" key="1">
    <citation type="submission" date="2021-06" db="EMBL/GenBank/DDBJ databases">
        <authorList>
            <person name="Kallberg Y."/>
            <person name="Tangrot J."/>
            <person name="Rosling A."/>
        </authorList>
    </citation>
    <scope>NUCLEOTIDE SEQUENCE</scope>
    <source>
        <strain evidence="2">UK204</strain>
    </source>
</reference>
<dbReference type="EMBL" id="CAJVPQ010000435">
    <property type="protein sequence ID" value="CAG8481292.1"/>
    <property type="molecule type" value="Genomic_DNA"/>
</dbReference>
<accession>A0A9N8Z8N6</accession>
<sequence>MEYGYNNLALTVLVDDPNFNASKIDSSPPYAYILNQEFPLDVEVQDEDFFSIILVRPHLFVNIIETEQRSRTYVSIFGVIGGAWGLVWAFYVFLFGASLIHPWGFVQSRCCGIKREIKENIDVKLSKLPEDIMEEMKKLKYLLGEYVVDLQSIEK</sequence>
<dbReference type="AlphaFoldDB" id="A0A9N8Z8N6"/>
<name>A0A9N8Z8N6_9GLOM</name>
<protein>
    <submittedName>
        <fullName evidence="2">6132_t:CDS:1</fullName>
    </submittedName>
</protein>
<feature type="transmembrane region" description="Helical" evidence="1">
    <location>
        <begin position="73"/>
        <end position="100"/>
    </location>
</feature>
<dbReference type="OrthoDB" id="2444199at2759"/>
<comment type="caution">
    <text evidence="2">The sequence shown here is derived from an EMBL/GenBank/DDBJ whole genome shotgun (WGS) entry which is preliminary data.</text>
</comment>
<dbReference type="Proteomes" id="UP000789570">
    <property type="component" value="Unassembled WGS sequence"/>
</dbReference>
<proteinExistence type="predicted"/>
<evidence type="ECO:0000313" key="2">
    <source>
        <dbReference type="EMBL" id="CAG8481292.1"/>
    </source>
</evidence>
<organism evidence="2 3">
    <name type="scientific">Funneliformis caledonium</name>
    <dbReference type="NCBI Taxonomy" id="1117310"/>
    <lineage>
        <taxon>Eukaryota</taxon>
        <taxon>Fungi</taxon>
        <taxon>Fungi incertae sedis</taxon>
        <taxon>Mucoromycota</taxon>
        <taxon>Glomeromycotina</taxon>
        <taxon>Glomeromycetes</taxon>
        <taxon>Glomerales</taxon>
        <taxon>Glomeraceae</taxon>
        <taxon>Funneliformis</taxon>
    </lineage>
</organism>
<keyword evidence="1" id="KW-1133">Transmembrane helix</keyword>
<evidence type="ECO:0000313" key="3">
    <source>
        <dbReference type="Proteomes" id="UP000789570"/>
    </source>
</evidence>
<keyword evidence="3" id="KW-1185">Reference proteome</keyword>
<keyword evidence="1" id="KW-0812">Transmembrane</keyword>
<keyword evidence="1" id="KW-0472">Membrane</keyword>
<gene>
    <name evidence="2" type="ORF">FCALED_LOCUS2725</name>
</gene>
<evidence type="ECO:0000256" key="1">
    <source>
        <dbReference type="SAM" id="Phobius"/>
    </source>
</evidence>